<sequence>GRLPAILREVNLGLVDQAKCKHILHTIKSSFSKQKRGLLEADMTVLCAGPEEGGRDACQGDSGGPLVCPAGSGSHWVALGITSWGKGCGRSWGNNGSQPPSKRGSPGIFTDVRLVLPWIKQKLREAEQQQRSSSGEFFPRILPAFIQVYFIICTCLIDVCVSGLCSVRDGQVSDSQGLIGNPSFPDTYYDNNQ</sequence>
<dbReference type="Pfam" id="PF00089">
    <property type="entry name" value="Trypsin"/>
    <property type="match status" value="1"/>
</dbReference>
<dbReference type="PANTHER" id="PTHR24253:SF177">
    <property type="entry name" value="OVOCHYMASE-2"/>
    <property type="match status" value="1"/>
</dbReference>
<evidence type="ECO:0000256" key="1">
    <source>
        <dbReference type="ARBA" id="ARBA00023157"/>
    </source>
</evidence>
<feature type="domain" description="Peptidase S1" evidence="2">
    <location>
        <begin position="1"/>
        <end position="124"/>
    </location>
</feature>
<dbReference type="Gene3D" id="2.40.10.10">
    <property type="entry name" value="Trypsin-like serine proteases"/>
    <property type="match status" value="1"/>
</dbReference>
<organism evidence="3 4">
    <name type="scientific">Ameca splendens</name>
    <dbReference type="NCBI Taxonomy" id="208324"/>
    <lineage>
        <taxon>Eukaryota</taxon>
        <taxon>Metazoa</taxon>
        <taxon>Chordata</taxon>
        <taxon>Craniata</taxon>
        <taxon>Vertebrata</taxon>
        <taxon>Euteleostomi</taxon>
        <taxon>Actinopterygii</taxon>
        <taxon>Neopterygii</taxon>
        <taxon>Teleostei</taxon>
        <taxon>Neoteleostei</taxon>
        <taxon>Acanthomorphata</taxon>
        <taxon>Ovalentaria</taxon>
        <taxon>Atherinomorphae</taxon>
        <taxon>Cyprinodontiformes</taxon>
        <taxon>Goodeidae</taxon>
        <taxon>Ameca</taxon>
    </lineage>
</organism>
<dbReference type="PROSITE" id="PS00135">
    <property type="entry name" value="TRYPSIN_SER"/>
    <property type="match status" value="1"/>
</dbReference>
<reference evidence="3 4" key="1">
    <citation type="submission" date="2021-06" db="EMBL/GenBank/DDBJ databases">
        <authorList>
            <person name="Palmer J.M."/>
        </authorList>
    </citation>
    <scope>NUCLEOTIDE SEQUENCE [LARGE SCALE GENOMIC DNA]</scope>
    <source>
        <strain evidence="3 4">AS_MEX2019</strain>
        <tissue evidence="3">Muscle</tissue>
    </source>
</reference>
<dbReference type="SUPFAM" id="SSF50494">
    <property type="entry name" value="Trypsin-like serine proteases"/>
    <property type="match status" value="1"/>
</dbReference>
<dbReference type="EMBL" id="JAHRIP010078188">
    <property type="protein sequence ID" value="MEQ2312120.1"/>
    <property type="molecule type" value="Genomic_DNA"/>
</dbReference>
<evidence type="ECO:0000259" key="2">
    <source>
        <dbReference type="PROSITE" id="PS50240"/>
    </source>
</evidence>
<evidence type="ECO:0000313" key="3">
    <source>
        <dbReference type="EMBL" id="MEQ2312120.1"/>
    </source>
</evidence>
<comment type="caution">
    <text evidence="3">The sequence shown here is derived from an EMBL/GenBank/DDBJ whole genome shotgun (WGS) entry which is preliminary data.</text>
</comment>
<dbReference type="InterPro" id="IPR033116">
    <property type="entry name" value="TRYPSIN_SER"/>
</dbReference>
<accession>A0ABV1A1Q0</accession>
<keyword evidence="1" id="KW-1015">Disulfide bond</keyword>
<protein>
    <recommendedName>
        <fullName evidence="2">Peptidase S1 domain-containing protein</fullName>
    </recommendedName>
</protein>
<keyword evidence="4" id="KW-1185">Reference proteome</keyword>
<dbReference type="Proteomes" id="UP001469553">
    <property type="component" value="Unassembled WGS sequence"/>
</dbReference>
<proteinExistence type="predicted"/>
<feature type="non-terminal residue" evidence="3">
    <location>
        <position position="1"/>
    </location>
</feature>
<evidence type="ECO:0000313" key="4">
    <source>
        <dbReference type="Proteomes" id="UP001469553"/>
    </source>
</evidence>
<dbReference type="PROSITE" id="PS50240">
    <property type="entry name" value="TRYPSIN_DOM"/>
    <property type="match status" value="1"/>
</dbReference>
<name>A0ABV1A1Q0_9TELE</name>
<dbReference type="InterPro" id="IPR001254">
    <property type="entry name" value="Trypsin_dom"/>
</dbReference>
<gene>
    <name evidence="3" type="ORF">AMECASPLE_027662</name>
</gene>
<dbReference type="InterPro" id="IPR009003">
    <property type="entry name" value="Peptidase_S1_PA"/>
</dbReference>
<dbReference type="InterPro" id="IPR043504">
    <property type="entry name" value="Peptidase_S1_PA_chymotrypsin"/>
</dbReference>
<dbReference type="SMART" id="SM00020">
    <property type="entry name" value="Tryp_SPc"/>
    <property type="match status" value="1"/>
</dbReference>
<dbReference type="PANTHER" id="PTHR24253">
    <property type="entry name" value="TRANSMEMBRANE PROTEASE SERINE"/>
    <property type="match status" value="1"/>
</dbReference>